<keyword evidence="6" id="KW-0326">Glycosidase</keyword>
<feature type="non-terminal residue" evidence="9">
    <location>
        <position position="254"/>
    </location>
</feature>
<dbReference type="PANTHER" id="PTHR22600">
    <property type="entry name" value="BETA-HEXOSAMINIDASE"/>
    <property type="match status" value="1"/>
</dbReference>
<dbReference type="SUPFAM" id="SSF51445">
    <property type="entry name" value="(Trans)glycosidases"/>
    <property type="match status" value="1"/>
</dbReference>
<dbReference type="InterPro" id="IPR025705">
    <property type="entry name" value="Beta_hexosaminidase_sua/sub"/>
</dbReference>
<dbReference type="Proteomes" id="UP000015453">
    <property type="component" value="Unassembled WGS sequence"/>
</dbReference>
<sequence>ADGTDIDHLNIWPMPASVSHGNGTLYLSDNFVLETSGSKFVDDSGVLNDAFQRAIDVIRATHVIEANTSGIDPSLVLKGIHVVIASPSDELQYGVDESYKLHIPAEGNNVSVHIKAETIYGALHALETFSQICRFDIISRGILIHQVPWIVVDRPRFHFRGLLIDTSRHYQPLPVIKKVIDSMAFAKLNVLHWHIVDRESFPLYIPSYPKLWDGAYSKSERYTFADAAEIVKYAKRRGVNVLAELDVPGHARSW</sequence>
<evidence type="ECO:0000256" key="5">
    <source>
        <dbReference type="ARBA" id="ARBA00023180"/>
    </source>
</evidence>
<dbReference type="GO" id="GO:0030203">
    <property type="term" value="P:glycosaminoglycan metabolic process"/>
    <property type="evidence" value="ECO:0007669"/>
    <property type="project" value="TreeGrafter"/>
</dbReference>
<reference evidence="9 10" key="1">
    <citation type="journal article" date="2013" name="BMC Genomics">
        <title>The miniature genome of a carnivorous plant Genlisea aurea contains a low number of genes and short non-coding sequences.</title>
        <authorList>
            <person name="Leushkin E.V."/>
            <person name="Sutormin R.A."/>
            <person name="Nabieva E.R."/>
            <person name="Penin A.A."/>
            <person name="Kondrashov A.S."/>
            <person name="Logacheva M.D."/>
        </authorList>
    </citation>
    <scope>NUCLEOTIDE SEQUENCE [LARGE SCALE GENOMIC DNA]</scope>
</reference>
<evidence type="ECO:0000256" key="2">
    <source>
        <dbReference type="ARBA" id="ARBA00006285"/>
    </source>
</evidence>
<dbReference type="Pfam" id="PF00728">
    <property type="entry name" value="Glyco_hydro_20"/>
    <property type="match status" value="1"/>
</dbReference>
<protein>
    <recommendedName>
        <fullName evidence="3">beta-N-acetylhexosaminidase</fullName>
        <ecNumber evidence="3">3.2.1.52</ecNumber>
    </recommendedName>
</protein>
<comment type="caution">
    <text evidence="9">The sequence shown here is derived from an EMBL/GenBank/DDBJ whole genome shotgun (WGS) entry which is preliminary data.</text>
</comment>
<dbReference type="Gene3D" id="3.30.379.10">
    <property type="entry name" value="Chitobiase/beta-hexosaminidase domain 2-like"/>
    <property type="match status" value="1"/>
</dbReference>
<dbReference type="PRINTS" id="PR00738">
    <property type="entry name" value="GLHYDRLASE20"/>
</dbReference>
<keyword evidence="4" id="KW-0378">Hydrolase</keyword>
<dbReference type="Pfam" id="PF14845">
    <property type="entry name" value="Glycohydro_20b2"/>
    <property type="match status" value="1"/>
</dbReference>
<keyword evidence="5" id="KW-0325">Glycoprotein</keyword>
<dbReference type="GO" id="GO:0016020">
    <property type="term" value="C:membrane"/>
    <property type="evidence" value="ECO:0007669"/>
    <property type="project" value="TreeGrafter"/>
</dbReference>
<feature type="non-terminal residue" evidence="9">
    <location>
        <position position="1"/>
    </location>
</feature>
<dbReference type="GO" id="GO:0005975">
    <property type="term" value="P:carbohydrate metabolic process"/>
    <property type="evidence" value="ECO:0007669"/>
    <property type="project" value="InterPro"/>
</dbReference>
<organism evidence="9 10">
    <name type="scientific">Genlisea aurea</name>
    <dbReference type="NCBI Taxonomy" id="192259"/>
    <lineage>
        <taxon>Eukaryota</taxon>
        <taxon>Viridiplantae</taxon>
        <taxon>Streptophyta</taxon>
        <taxon>Embryophyta</taxon>
        <taxon>Tracheophyta</taxon>
        <taxon>Spermatophyta</taxon>
        <taxon>Magnoliopsida</taxon>
        <taxon>eudicotyledons</taxon>
        <taxon>Gunneridae</taxon>
        <taxon>Pentapetalae</taxon>
        <taxon>asterids</taxon>
        <taxon>lamiids</taxon>
        <taxon>Lamiales</taxon>
        <taxon>Lentibulariaceae</taxon>
        <taxon>Genlisea</taxon>
    </lineage>
</organism>
<dbReference type="GO" id="GO:0004563">
    <property type="term" value="F:beta-N-acetylhexosaminidase activity"/>
    <property type="evidence" value="ECO:0007669"/>
    <property type="project" value="UniProtKB-EC"/>
</dbReference>
<dbReference type="InterPro" id="IPR029018">
    <property type="entry name" value="Hex-like_dom2"/>
</dbReference>
<evidence type="ECO:0000256" key="4">
    <source>
        <dbReference type="ARBA" id="ARBA00022801"/>
    </source>
</evidence>
<evidence type="ECO:0000256" key="3">
    <source>
        <dbReference type="ARBA" id="ARBA00012663"/>
    </source>
</evidence>
<accession>S8CYE6</accession>
<dbReference type="AlphaFoldDB" id="S8CYE6"/>
<feature type="domain" description="Beta-hexosaminidase eukaryotic type N-terminal" evidence="8">
    <location>
        <begin position="11"/>
        <end position="132"/>
    </location>
</feature>
<dbReference type="EMBL" id="AUSU01000839">
    <property type="protein sequence ID" value="EPS72439.1"/>
    <property type="molecule type" value="Genomic_DNA"/>
</dbReference>
<dbReference type="SUPFAM" id="SSF55545">
    <property type="entry name" value="beta-N-acetylhexosaminidase-like domain"/>
    <property type="match status" value="1"/>
</dbReference>
<feature type="domain" description="Glycoside hydrolase family 20 catalytic" evidence="7">
    <location>
        <begin position="157"/>
        <end position="254"/>
    </location>
</feature>
<evidence type="ECO:0000256" key="1">
    <source>
        <dbReference type="ARBA" id="ARBA00001231"/>
    </source>
</evidence>
<comment type="similarity">
    <text evidence="2">Belongs to the glycosyl hydrolase 20 family.</text>
</comment>
<evidence type="ECO:0000313" key="10">
    <source>
        <dbReference type="Proteomes" id="UP000015453"/>
    </source>
</evidence>
<dbReference type="PANTHER" id="PTHR22600:SF21">
    <property type="entry name" value="BETA-HEXOSAMINIDASE A"/>
    <property type="match status" value="1"/>
</dbReference>
<evidence type="ECO:0000313" key="9">
    <source>
        <dbReference type="EMBL" id="EPS72439.1"/>
    </source>
</evidence>
<dbReference type="InterPro" id="IPR029019">
    <property type="entry name" value="HEX_eukaryotic_N"/>
</dbReference>
<gene>
    <name evidence="9" type="ORF">M569_02319</name>
</gene>
<name>S8CYE6_9LAMI</name>
<comment type="catalytic activity">
    <reaction evidence="1">
        <text>Hydrolysis of terminal non-reducing N-acetyl-D-hexosamine residues in N-acetyl-beta-D-hexosaminides.</text>
        <dbReference type="EC" id="3.2.1.52"/>
    </reaction>
</comment>
<dbReference type="InterPro" id="IPR015883">
    <property type="entry name" value="Glyco_hydro_20_cat"/>
</dbReference>
<keyword evidence="10" id="KW-1185">Reference proteome</keyword>
<dbReference type="InterPro" id="IPR017853">
    <property type="entry name" value="GH"/>
</dbReference>
<evidence type="ECO:0000256" key="6">
    <source>
        <dbReference type="ARBA" id="ARBA00023295"/>
    </source>
</evidence>
<evidence type="ECO:0000259" key="8">
    <source>
        <dbReference type="Pfam" id="PF14845"/>
    </source>
</evidence>
<dbReference type="Gene3D" id="3.20.20.80">
    <property type="entry name" value="Glycosidases"/>
    <property type="match status" value="1"/>
</dbReference>
<dbReference type="EC" id="3.2.1.52" evidence="3"/>
<dbReference type="OrthoDB" id="428480at2759"/>
<proteinExistence type="inferred from homology"/>
<evidence type="ECO:0000259" key="7">
    <source>
        <dbReference type="Pfam" id="PF00728"/>
    </source>
</evidence>